<reference evidence="2 3" key="1">
    <citation type="submission" date="2018-09" db="EMBL/GenBank/DDBJ databases">
        <title>Genomic Encyclopedia of Archaeal and Bacterial Type Strains, Phase II (KMG-II): from individual species to whole genera.</title>
        <authorList>
            <person name="Goeker M."/>
        </authorList>
    </citation>
    <scope>NUCLEOTIDE SEQUENCE [LARGE SCALE GENOMIC DNA]</scope>
    <source>
        <strain evidence="2 3">DSM 16505</strain>
    </source>
</reference>
<proteinExistence type="predicted"/>
<protein>
    <submittedName>
        <fullName evidence="2">Phosphate-selective porin O/P</fullName>
    </submittedName>
</protein>
<evidence type="ECO:0000313" key="2">
    <source>
        <dbReference type="EMBL" id="RKF03391.1"/>
    </source>
</evidence>
<sequence>MKKVFFGLLAGASLFASAQTAPKDSIPTNPQTQQNAAQRLLSSNLSQQGLTVGGYGEVHYNRATGKNANLDVHRVVMLFGYKFNERTQFVTEIEFEHVKEVYIEQAFLQYSLTDNLNVNAGLMLVPMGIVNEYHEPTTFNGVERPSMDKAIVPTTWREIGLGLSGKWDEASLRYQAYMFNGFNTGSYDAATGEYTGKLGGENGLRGGRQKGAESKMNNINFSGKVDYYGLPGLRLGLSGYFGRTQSDRAIEDIDGADVGIAMLGLDARYAYQRFTARGQFIHASLSDTEAYNNLYETNNTDDALGSELQGWYLEAAYNLLPMTKKQQLYAFARYEDYNTHAAVDGGISKNLAYDRDEWTFGLTYKVAPGAAFKADYQLKNNAVAGSQTIKQLNLGFGVWF</sequence>
<evidence type="ECO:0000313" key="3">
    <source>
        <dbReference type="Proteomes" id="UP000285780"/>
    </source>
</evidence>
<dbReference type="EMBL" id="RAQM01000009">
    <property type="protein sequence ID" value="RKF03391.1"/>
    <property type="molecule type" value="Genomic_DNA"/>
</dbReference>
<dbReference type="AlphaFoldDB" id="A0A420DZX1"/>
<feature type="signal peptide" evidence="1">
    <location>
        <begin position="1"/>
        <end position="18"/>
    </location>
</feature>
<organism evidence="2 3">
    <name type="scientific">Tenacibaculum lutimaris</name>
    <dbReference type="NCBI Taxonomy" id="285258"/>
    <lineage>
        <taxon>Bacteria</taxon>
        <taxon>Pseudomonadati</taxon>
        <taxon>Bacteroidota</taxon>
        <taxon>Flavobacteriia</taxon>
        <taxon>Flavobacteriales</taxon>
        <taxon>Flavobacteriaceae</taxon>
        <taxon>Tenacibaculum</taxon>
    </lineage>
</organism>
<accession>A0A420DZX1</accession>
<dbReference type="RefSeq" id="WP_028892517.1">
    <property type="nucleotide sequence ID" value="NZ_RAQM01000009.1"/>
</dbReference>
<dbReference type="Proteomes" id="UP000285780">
    <property type="component" value="Unassembled WGS sequence"/>
</dbReference>
<keyword evidence="1" id="KW-0732">Signal</keyword>
<name>A0A420DZX1_9FLAO</name>
<comment type="caution">
    <text evidence="2">The sequence shown here is derived from an EMBL/GenBank/DDBJ whole genome shotgun (WGS) entry which is preliminary data.</text>
</comment>
<dbReference type="InterPro" id="IPR023614">
    <property type="entry name" value="Porin_dom_sf"/>
</dbReference>
<keyword evidence="3" id="KW-1185">Reference proteome</keyword>
<dbReference type="SUPFAM" id="SSF56935">
    <property type="entry name" value="Porins"/>
    <property type="match status" value="1"/>
</dbReference>
<evidence type="ECO:0000256" key="1">
    <source>
        <dbReference type="SAM" id="SignalP"/>
    </source>
</evidence>
<dbReference type="Gene3D" id="2.40.160.10">
    <property type="entry name" value="Porin"/>
    <property type="match status" value="1"/>
</dbReference>
<feature type="chain" id="PRO_5018988411" evidence="1">
    <location>
        <begin position="19"/>
        <end position="400"/>
    </location>
</feature>
<gene>
    <name evidence="2" type="ORF">C8N26_1776</name>
</gene>